<dbReference type="InterPro" id="IPR031315">
    <property type="entry name" value="LNS2/PITP"/>
</dbReference>
<name>A0A7K5M1R1_CARCD</name>
<dbReference type="PANTHER" id="PTHR10658:SF41">
    <property type="entry name" value="MEMBRANE-ASSOCIATED PHOSPHATIDYLINOSITOL TRANSFER PROTEIN 2"/>
    <property type="match status" value="1"/>
</dbReference>
<reference evidence="7 8" key="1">
    <citation type="submission" date="2019-09" db="EMBL/GenBank/DDBJ databases">
        <title>Bird 10,000 Genomes (B10K) Project - Family phase.</title>
        <authorList>
            <person name="Zhang G."/>
        </authorList>
    </citation>
    <scope>NUCLEOTIDE SEQUENCE [LARGE SCALE GENOMIC DNA]</scope>
    <source>
        <strain evidence="7">B10K-DU-001-69</strain>
        <tissue evidence="7">Muscle</tissue>
    </source>
</reference>
<evidence type="ECO:0000256" key="4">
    <source>
        <dbReference type="ARBA" id="ARBA00022837"/>
    </source>
</evidence>
<dbReference type="Pfam" id="PF24695">
    <property type="entry name" value="PITM1-3"/>
    <property type="match status" value="1"/>
</dbReference>
<dbReference type="FunFam" id="3.40.50.1000:FF:000173">
    <property type="entry name" value="Membrane-associated phosphatidylinositol transfer protein 2"/>
    <property type="match status" value="1"/>
</dbReference>
<feature type="non-terminal residue" evidence="7">
    <location>
        <position position="1"/>
    </location>
</feature>
<feature type="region of interest" description="Disordered" evidence="5">
    <location>
        <begin position="312"/>
        <end position="339"/>
    </location>
</feature>
<feature type="region of interest" description="Disordered" evidence="5">
    <location>
        <begin position="910"/>
        <end position="936"/>
    </location>
</feature>
<organism evidence="7 8">
    <name type="scientific">Cardinalis cardinalis</name>
    <name type="common">Northern cardinal</name>
    <dbReference type="NCBI Taxonomy" id="98964"/>
    <lineage>
        <taxon>Eukaryota</taxon>
        <taxon>Metazoa</taxon>
        <taxon>Chordata</taxon>
        <taxon>Craniata</taxon>
        <taxon>Vertebrata</taxon>
        <taxon>Euteleostomi</taxon>
        <taxon>Archelosauria</taxon>
        <taxon>Archosauria</taxon>
        <taxon>Dinosauria</taxon>
        <taxon>Saurischia</taxon>
        <taxon>Theropoda</taxon>
        <taxon>Coelurosauria</taxon>
        <taxon>Aves</taxon>
        <taxon>Neognathae</taxon>
        <taxon>Neoaves</taxon>
        <taxon>Telluraves</taxon>
        <taxon>Australaves</taxon>
        <taxon>Passeriformes</taxon>
        <taxon>Cardinalidae</taxon>
        <taxon>Cardinalis</taxon>
    </lineage>
</organism>
<dbReference type="GO" id="GO:0008525">
    <property type="term" value="F:phosphatidylcholine transporter activity"/>
    <property type="evidence" value="ECO:0007669"/>
    <property type="project" value="TreeGrafter"/>
</dbReference>
<feature type="compositionally biased region" description="Basic and acidic residues" evidence="5">
    <location>
        <begin position="919"/>
        <end position="936"/>
    </location>
</feature>
<dbReference type="InterPro" id="IPR023214">
    <property type="entry name" value="HAD_sf"/>
</dbReference>
<dbReference type="InterPro" id="IPR001666">
    <property type="entry name" value="PI_transfer"/>
</dbReference>
<accession>A0A7K5M1R1</accession>
<dbReference type="GO" id="GO:0012505">
    <property type="term" value="C:endomembrane system"/>
    <property type="evidence" value="ECO:0007669"/>
    <property type="project" value="UniProtKB-SubCell"/>
</dbReference>
<evidence type="ECO:0000313" key="7">
    <source>
        <dbReference type="EMBL" id="NWT24333.1"/>
    </source>
</evidence>
<feature type="region of interest" description="Disordered" evidence="5">
    <location>
        <begin position="1"/>
        <end position="20"/>
    </location>
</feature>
<feature type="compositionally biased region" description="Basic and acidic residues" evidence="5">
    <location>
        <begin position="322"/>
        <end position="336"/>
    </location>
</feature>
<keyword evidence="4" id="KW-0106">Calcium</keyword>
<evidence type="ECO:0000256" key="3">
    <source>
        <dbReference type="ARBA" id="ARBA00022553"/>
    </source>
</evidence>
<dbReference type="AlphaFoldDB" id="A0A7K5M1R1"/>
<dbReference type="Proteomes" id="UP000583740">
    <property type="component" value="Unassembled WGS sequence"/>
</dbReference>
<evidence type="ECO:0000256" key="5">
    <source>
        <dbReference type="SAM" id="MobiDB-lite"/>
    </source>
</evidence>
<dbReference type="PROSITE" id="PS51043">
    <property type="entry name" value="DDHD"/>
    <property type="match status" value="1"/>
</dbReference>
<comment type="similarity">
    <text evidence="2">Belongs to the PtdIns transfer protein family. PI transfer class IIA subfamily.</text>
</comment>
<feature type="domain" description="DDHD" evidence="6">
    <location>
        <begin position="383"/>
        <end position="577"/>
    </location>
</feature>
<dbReference type="Gene3D" id="3.40.50.1000">
    <property type="entry name" value="HAD superfamily/HAD-like"/>
    <property type="match status" value="1"/>
</dbReference>
<proteinExistence type="inferred from homology"/>
<dbReference type="GO" id="GO:0008526">
    <property type="term" value="F:phosphatidylinositol transfer activity"/>
    <property type="evidence" value="ECO:0007669"/>
    <property type="project" value="TreeGrafter"/>
</dbReference>
<dbReference type="Pfam" id="PF02862">
    <property type="entry name" value="DDHD"/>
    <property type="match status" value="2"/>
</dbReference>
<evidence type="ECO:0000256" key="1">
    <source>
        <dbReference type="ARBA" id="ARBA00004184"/>
    </source>
</evidence>
<dbReference type="GO" id="GO:0031210">
    <property type="term" value="F:phosphatidylcholine binding"/>
    <property type="evidence" value="ECO:0007669"/>
    <property type="project" value="TreeGrafter"/>
</dbReference>
<dbReference type="InterPro" id="IPR004177">
    <property type="entry name" value="DDHD_dom"/>
</dbReference>
<dbReference type="PANTHER" id="PTHR10658">
    <property type="entry name" value="PHOSPHATIDYLINOSITOL TRANSFER PROTEIN"/>
    <property type="match status" value="1"/>
</dbReference>
<keyword evidence="8" id="KW-1185">Reference proteome</keyword>
<protein>
    <submittedName>
        <fullName evidence="7">PITM2 protein</fullName>
    </submittedName>
</protein>
<dbReference type="SMART" id="SM01127">
    <property type="entry name" value="DDHD"/>
    <property type="match status" value="1"/>
</dbReference>
<dbReference type="Pfam" id="PF24694">
    <property type="entry name" value="LNS2_PITM1-3"/>
    <property type="match status" value="1"/>
</dbReference>
<evidence type="ECO:0000256" key="2">
    <source>
        <dbReference type="ARBA" id="ARBA00010316"/>
    </source>
</evidence>
<dbReference type="GO" id="GO:0005737">
    <property type="term" value="C:cytoplasm"/>
    <property type="evidence" value="ECO:0007669"/>
    <property type="project" value="TreeGrafter"/>
</dbReference>
<evidence type="ECO:0000313" key="8">
    <source>
        <dbReference type="Proteomes" id="UP000583740"/>
    </source>
</evidence>
<evidence type="ECO:0000259" key="6">
    <source>
        <dbReference type="PROSITE" id="PS51043"/>
    </source>
</evidence>
<dbReference type="InterPro" id="IPR036412">
    <property type="entry name" value="HAD-like_sf"/>
</dbReference>
<dbReference type="GO" id="GO:0046872">
    <property type="term" value="F:metal ion binding"/>
    <property type="evidence" value="ECO:0007669"/>
    <property type="project" value="InterPro"/>
</dbReference>
<dbReference type="SUPFAM" id="SSF56784">
    <property type="entry name" value="HAD-like"/>
    <property type="match status" value="1"/>
</dbReference>
<feature type="non-terminal residue" evidence="7">
    <location>
        <position position="936"/>
    </location>
</feature>
<dbReference type="SMART" id="SM00775">
    <property type="entry name" value="LNS2"/>
    <property type="match status" value="1"/>
</dbReference>
<dbReference type="EMBL" id="VYXE01004733">
    <property type="protein sequence ID" value="NWT24333.1"/>
    <property type="molecule type" value="Genomic_DNA"/>
</dbReference>
<comment type="caution">
    <text evidence="7">The sequence shown here is derived from an EMBL/GenBank/DDBJ whole genome shotgun (WGS) entry which is preliminary data.</text>
</comment>
<comment type="subcellular location">
    <subcellularLocation>
        <location evidence="1">Endomembrane system</location>
        <topology evidence="1">Peripheral membrane protein</topology>
    </subcellularLocation>
</comment>
<keyword evidence="3" id="KW-0597">Phosphoprotein</keyword>
<gene>
    <name evidence="7" type="primary">Pitpnm2_0</name>
    <name evidence="7" type="ORF">CARCAR_R00265</name>
</gene>
<dbReference type="GO" id="GO:0035091">
    <property type="term" value="F:phosphatidylinositol binding"/>
    <property type="evidence" value="ECO:0007669"/>
    <property type="project" value="TreeGrafter"/>
</dbReference>
<sequence>EWRMQSIARDSDDSSDDEFFDAHEDLSDNEEMFPKEITKWSSNDLMDKIETPECDDVQALYCGVSNSLYHKLICHKLRTSQTPLKNERFCVLSSIPTQDESVQPLMQPSKIHVLLLVLHGGNILDSGSGDQSSKQGDVNTITTVFDTVMRVHYPAALGHIAIKLVPCPAICSEAFSLVSSLSPYSYDEGCLSNSQDHIPLAALPLLATSSPQYQEAVATVIVRANQAYSEFIKSQEGTSFNGQVCLVGDCVGGILGFDALCYSNQTVSESQNSSRRGSVVSVQDTDLLSPGITVNNSHCSSGSNLEASRHLSRSNIDIPRSNGEDPKKQLPRKRSDSSTYELDTIKQHQAFLSSLHSSVLRNDPTSRRSSSSTMLDGGNIGKFDFEITDFFLFGSPLGLVLALRKTVIPALDIFQLRPACQQVYNLFHPADPSASRLEPLLERKFYLLPPFNIPRYQRFPLGDGNSAVLADVVQSHGAVFVENASLSTPISAPQFRGFRRASEISIASQVSGMADSYTASNIANIAAKWWGTKRIDYALYCPDALTAFPTVALPHLFHASYWESTDVVSFLLRQVMRHENSSVLELDGKEVSVFTPSKPREKWLRKRTNVKLRNVTANHRINDTIANEDGPQTLTGRFMYGPLDMVTLTGEKVDIHIMTQPPSGEWVYFDTEISNSSGRISYVIPEERRLGIGVYPVKMVVRGDHTFADSYITVLPKGTEFVVFSIDGSFAASVSIMGSDPKVRAGAVDVVRHWQDLGYLIIYVTGRPDMQKQRVVAWLAQHNFPHGIVSFCDGLVHDPLRHKANFLKSLITDLHMRIHAAYGSTKDISVYSSISLPPTHIYIVGRPTKKLQSQCQFITEGYAAHLAQLEYNHRARPAKNTTRMALRKGSFGLPSQAEFLRKRNHLLRTISSQPAASGHRPERTQSQSDSDKDRDR</sequence>